<dbReference type="InterPro" id="IPR004524">
    <property type="entry name" value="Asp-tRNA-ligase_1"/>
</dbReference>
<dbReference type="CDD" id="cd04317">
    <property type="entry name" value="EcAspRS_like_N"/>
    <property type="match status" value="1"/>
</dbReference>
<keyword evidence="5" id="KW-0648">Protein biosynthesis</keyword>
<dbReference type="PANTHER" id="PTHR22594:SF5">
    <property type="entry name" value="ASPARTATE--TRNA LIGASE, MITOCHONDRIAL"/>
    <property type="match status" value="1"/>
</dbReference>
<dbReference type="InterPro" id="IPR004365">
    <property type="entry name" value="NA-bd_OB_tRNA"/>
</dbReference>
<dbReference type="GO" id="GO:0003676">
    <property type="term" value="F:nucleic acid binding"/>
    <property type="evidence" value="ECO:0007669"/>
    <property type="project" value="InterPro"/>
</dbReference>
<evidence type="ECO:0000256" key="2">
    <source>
        <dbReference type="ARBA" id="ARBA00022598"/>
    </source>
</evidence>
<dbReference type="InterPro" id="IPR012340">
    <property type="entry name" value="NA-bd_OB-fold"/>
</dbReference>
<dbReference type="SUPFAM" id="SSF55681">
    <property type="entry name" value="Class II aaRS and biotin synthetases"/>
    <property type="match status" value="1"/>
</dbReference>
<dbReference type="GO" id="GO:0005524">
    <property type="term" value="F:ATP binding"/>
    <property type="evidence" value="ECO:0007669"/>
    <property type="project" value="UniProtKB-KW"/>
</dbReference>
<comment type="caution">
    <text evidence="8">The sequence shown here is derived from an EMBL/GenBank/DDBJ whole genome shotgun (WGS) entry which is preliminary data.</text>
</comment>
<dbReference type="InterPro" id="IPR004364">
    <property type="entry name" value="Aa-tRNA-synt_II"/>
</dbReference>
<proteinExistence type="inferred from homology"/>
<dbReference type="Proteomes" id="UP001385951">
    <property type="component" value="Unassembled WGS sequence"/>
</dbReference>
<dbReference type="PRINTS" id="PR01042">
    <property type="entry name" value="TRNASYNTHASP"/>
</dbReference>
<feature type="domain" description="Aminoacyl-transfer RNA synthetases class-II family profile" evidence="7">
    <location>
        <begin position="222"/>
        <end position="686"/>
    </location>
</feature>
<gene>
    <name evidence="8" type="ORF">QCA50_000277</name>
</gene>
<evidence type="ECO:0000256" key="5">
    <source>
        <dbReference type="ARBA" id="ARBA00022917"/>
    </source>
</evidence>
<dbReference type="NCBIfam" id="NF001750">
    <property type="entry name" value="PRK00476.1"/>
    <property type="match status" value="1"/>
</dbReference>
<keyword evidence="3" id="KW-0547">Nucleotide-binding</keyword>
<dbReference type="Pfam" id="PF01336">
    <property type="entry name" value="tRNA_anti-codon"/>
    <property type="match status" value="1"/>
</dbReference>
<name>A0AAW0GZQ0_9APHY</name>
<dbReference type="SUPFAM" id="SSF50249">
    <property type="entry name" value="Nucleic acid-binding proteins"/>
    <property type="match status" value="1"/>
</dbReference>
<dbReference type="GO" id="GO:0006422">
    <property type="term" value="P:aspartyl-tRNA aminoacylation"/>
    <property type="evidence" value="ECO:0007669"/>
    <property type="project" value="TreeGrafter"/>
</dbReference>
<evidence type="ECO:0000256" key="4">
    <source>
        <dbReference type="ARBA" id="ARBA00022840"/>
    </source>
</evidence>
<evidence type="ECO:0000259" key="7">
    <source>
        <dbReference type="PROSITE" id="PS50862"/>
    </source>
</evidence>
<accession>A0AAW0GZQ0</accession>
<keyword evidence="2" id="KW-0436">Ligase</keyword>
<protein>
    <recommendedName>
        <fullName evidence="7">Aminoacyl-transfer RNA synthetases class-II family profile domain-containing protein</fullName>
    </recommendedName>
</protein>
<dbReference type="Gene3D" id="2.40.50.140">
    <property type="entry name" value="Nucleic acid-binding proteins"/>
    <property type="match status" value="1"/>
</dbReference>
<dbReference type="GO" id="GO:0005739">
    <property type="term" value="C:mitochondrion"/>
    <property type="evidence" value="ECO:0007669"/>
    <property type="project" value="TreeGrafter"/>
</dbReference>
<keyword evidence="4" id="KW-0067">ATP-binding</keyword>
<dbReference type="InterPro" id="IPR045864">
    <property type="entry name" value="aa-tRNA-synth_II/BPL/LPL"/>
</dbReference>
<dbReference type="Gene3D" id="3.30.1360.30">
    <property type="entry name" value="GAD-like domain"/>
    <property type="match status" value="1"/>
</dbReference>
<sequence length="717" mass="80177">MHGFSRSARVLNPNRLFCHSRVKHLPRLALRSFTHNAVLLNHSNPSPSSGTTVSDPESLRVKAREHAVSFPRRTHHCGALTLQDDGAKVVLAGWLLAERKAGKTWSFFQLKDSYGSAQLIARVGPNATNDLLAAMSQAPTESAVMVEGIVHARPENQCRKVPSGDVEVEVMNFILLNAADQSLPFLPSRADKLGELPSEELRLQYRYLDLRRNELSSNLRKRSEVAHIVRNILHSEGFTEVETPLLFKSTPEGAREFLVPTRISTRTGDSSSTSGSLTSEPLFYALPQSPQQAKQLLIASGAVDKYYQLARCFRDEDGRKDRQPEFTQIDMEMAFVSWGEGEDAAQNPNTDQWRIGGQEVRDVVEKLVRTIWSKVEGVELPERFKVMTYAEAMSRFGSDKPDTRFGSEIRDITNYLPQTLRHVLASEGNILEALVVNKNDHEAFQRGAKKLKKSEVEQTQTGVNRIDVNSANLLNWSKGSQLIRDSIDPDAWSTEDMNSFLGVTPGSTIWLAKRSRIPEGGSTPLGRLRLALFEEARRIGGLTLPPEPHFLWITEFPLFTRADEDKEFLAHGRWSSSHHPFTAPMRQDVEKMYNGQINEVRGQHYDLVLNGVEIGGGSVRVHDASMQEYIFSEILQLNKSETASFGHLLHALRCGAPPHGGIALGFDRLMAILCKTETIRDVIAFPKTGTGKDLLFQSPTPTDPTVLEQYNIQRRGV</sequence>
<dbReference type="PANTHER" id="PTHR22594">
    <property type="entry name" value="ASPARTYL/LYSYL-TRNA SYNTHETASE"/>
    <property type="match status" value="1"/>
</dbReference>
<keyword evidence="9" id="KW-1185">Reference proteome</keyword>
<dbReference type="GO" id="GO:0004815">
    <property type="term" value="F:aspartate-tRNA ligase activity"/>
    <property type="evidence" value="ECO:0007669"/>
    <property type="project" value="TreeGrafter"/>
</dbReference>
<dbReference type="Pfam" id="PF00152">
    <property type="entry name" value="tRNA-synt_2"/>
    <property type="match status" value="2"/>
</dbReference>
<dbReference type="InterPro" id="IPR002312">
    <property type="entry name" value="Asp/Asn-tRNA-synth_IIb"/>
</dbReference>
<reference evidence="8 9" key="1">
    <citation type="submission" date="2022-09" db="EMBL/GenBank/DDBJ databases">
        <authorList>
            <person name="Palmer J.M."/>
        </authorList>
    </citation>
    <scope>NUCLEOTIDE SEQUENCE [LARGE SCALE GENOMIC DNA]</scope>
    <source>
        <strain evidence="8 9">DSM 7382</strain>
    </source>
</reference>
<dbReference type="HAMAP" id="MF_00044">
    <property type="entry name" value="Asp_tRNA_synth_type1"/>
    <property type="match status" value="1"/>
</dbReference>
<organism evidence="8 9">
    <name type="scientific">Cerrena zonata</name>
    <dbReference type="NCBI Taxonomy" id="2478898"/>
    <lineage>
        <taxon>Eukaryota</taxon>
        <taxon>Fungi</taxon>
        <taxon>Dikarya</taxon>
        <taxon>Basidiomycota</taxon>
        <taxon>Agaricomycotina</taxon>
        <taxon>Agaricomycetes</taxon>
        <taxon>Polyporales</taxon>
        <taxon>Cerrenaceae</taxon>
        <taxon>Cerrena</taxon>
    </lineage>
</organism>
<dbReference type="PROSITE" id="PS50862">
    <property type="entry name" value="AA_TRNA_LIGASE_II"/>
    <property type="match status" value="1"/>
</dbReference>
<dbReference type="InterPro" id="IPR047089">
    <property type="entry name" value="Asp-tRNA-ligase_1_N"/>
</dbReference>
<dbReference type="InterPro" id="IPR006195">
    <property type="entry name" value="aa-tRNA-synth_II"/>
</dbReference>
<dbReference type="NCBIfam" id="TIGR00459">
    <property type="entry name" value="aspS_bact"/>
    <property type="match status" value="1"/>
</dbReference>
<evidence type="ECO:0000256" key="3">
    <source>
        <dbReference type="ARBA" id="ARBA00022741"/>
    </source>
</evidence>
<dbReference type="EMBL" id="JASBNA010000001">
    <property type="protein sequence ID" value="KAK7695641.1"/>
    <property type="molecule type" value="Genomic_DNA"/>
</dbReference>
<evidence type="ECO:0000313" key="9">
    <source>
        <dbReference type="Proteomes" id="UP001385951"/>
    </source>
</evidence>
<evidence type="ECO:0000313" key="8">
    <source>
        <dbReference type="EMBL" id="KAK7695641.1"/>
    </source>
</evidence>
<evidence type="ECO:0000256" key="1">
    <source>
        <dbReference type="ARBA" id="ARBA00006303"/>
    </source>
</evidence>
<dbReference type="AlphaFoldDB" id="A0AAW0GZQ0"/>
<dbReference type="Gene3D" id="3.30.930.10">
    <property type="entry name" value="Bira Bifunctional Protein, Domain 2"/>
    <property type="match status" value="1"/>
</dbReference>
<keyword evidence="6" id="KW-0030">Aminoacyl-tRNA synthetase</keyword>
<comment type="similarity">
    <text evidence="1">Belongs to the class-II aminoacyl-tRNA synthetase family. Type 1 subfamily.</text>
</comment>
<evidence type="ECO:0000256" key="6">
    <source>
        <dbReference type="ARBA" id="ARBA00023146"/>
    </source>
</evidence>
<dbReference type="InterPro" id="IPR004115">
    <property type="entry name" value="GAD-like_sf"/>
</dbReference>